<dbReference type="InterPro" id="IPR000531">
    <property type="entry name" value="Beta-barrel_TonB"/>
</dbReference>
<comment type="caution">
    <text evidence="11">The sequence shown here is derived from an EMBL/GenBank/DDBJ whole genome shotgun (WGS) entry which is preliminary data.</text>
</comment>
<name>D9PH40_9ZZZZ</name>
<keyword evidence="4" id="KW-0732">Signal</keyword>
<keyword evidence="6" id="KW-0798">TonB box</keyword>
<organism evidence="11">
    <name type="scientific">sediment metagenome</name>
    <dbReference type="NCBI Taxonomy" id="749907"/>
    <lineage>
        <taxon>unclassified sequences</taxon>
        <taxon>metagenomes</taxon>
        <taxon>ecological metagenomes</taxon>
    </lineage>
</organism>
<evidence type="ECO:0000256" key="5">
    <source>
        <dbReference type="ARBA" id="ARBA00023065"/>
    </source>
</evidence>
<dbReference type="GO" id="GO:0015889">
    <property type="term" value="P:cobalamin transport"/>
    <property type="evidence" value="ECO:0007669"/>
    <property type="project" value="TreeGrafter"/>
</dbReference>
<evidence type="ECO:0000256" key="2">
    <source>
        <dbReference type="ARBA" id="ARBA00022448"/>
    </source>
</evidence>
<evidence type="ECO:0000256" key="7">
    <source>
        <dbReference type="ARBA" id="ARBA00023136"/>
    </source>
</evidence>
<dbReference type="PANTHER" id="PTHR30069:SF53">
    <property type="entry name" value="COLICIN I RECEPTOR-RELATED"/>
    <property type="match status" value="1"/>
</dbReference>
<keyword evidence="8" id="KW-0998">Cell outer membrane</keyword>
<reference evidence="11" key="2">
    <citation type="journal article" date="2011" name="Microb. Ecol.">
        <title>Taxonomic and Functional Metagenomic Profiling of the Microbial Community in the Anoxic Sediment of a Sub-saline Shallow Lake (Laguna de Carrizo, Central Spain).</title>
        <authorList>
            <person name="Ferrer M."/>
            <person name="Guazzaroni M.E."/>
            <person name="Richter M."/>
            <person name="Garcia-Salamanca A."/>
            <person name="Yarza P."/>
            <person name="Suarez-Suarez A."/>
            <person name="Solano J."/>
            <person name="Alcaide M."/>
            <person name="van Dillewijn P."/>
            <person name="Molina-Henares M.A."/>
            <person name="Lopez-Cortes N."/>
            <person name="Al-Ramahi Y."/>
            <person name="Guerrero C."/>
            <person name="Acosta A."/>
            <person name="de Eugenio L.I."/>
            <person name="Martinez V."/>
            <person name="Marques S."/>
            <person name="Rojo F."/>
            <person name="Santero E."/>
            <person name="Genilloud O."/>
            <person name="Perez-Perez J."/>
            <person name="Rossello-Mora R."/>
            <person name="Ramos J.L."/>
        </authorList>
    </citation>
    <scope>NUCLEOTIDE SEQUENCE</scope>
</reference>
<accession>D9PH40</accession>
<dbReference type="Pfam" id="PF07715">
    <property type="entry name" value="Plug"/>
    <property type="match status" value="1"/>
</dbReference>
<dbReference type="GO" id="GO:0009279">
    <property type="term" value="C:cell outer membrane"/>
    <property type="evidence" value="ECO:0007669"/>
    <property type="project" value="UniProtKB-SubCell"/>
</dbReference>
<evidence type="ECO:0000256" key="3">
    <source>
        <dbReference type="ARBA" id="ARBA00022692"/>
    </source>
</evidence>
<evidence type="ECO:0000256" key="4">
    <source>
        <dbReference type="ARBA" id="ARBA00022729"/>
    </source>
</evidence>
<keyword evidence="2" id="KW-0813">Transport</keyword>
<dbReference type="PANTHER" id="PTHR30069">
    <property type="entry name" value="TONB-DEPENDENT OUTER MEMBRANE RECEPTOR"/>
    <property type="match status" value="1"/>
</dbReference>
<evidence type="ECO:0000313" key="11">
    <source>
        <dbReference type="EMBL" id="EFK97115.1"/>
    </source>
</evidence>
<reference evidence="11" key="1">
    <citation type="submission" date="2010-07" db="EMBL/GenBank/DDBJ databases">
        <authorList>
            <consortium name="CONSOLIDER consortium CSD2007-00005"/>
            <person name="Guazzaroni M.-E."/>
            <person name="Richter M."/>
            <person name="Garcia-Salamanca A."/>
            <person name="Yarza P."/>
            <person name="Ferrer M."/>
        </authorList>
    </citation>
    <scope>NUCLEOTIDE SEQUENCE</scope>
</reference>
<evidence type="ECO:0000256" key="6">
    <source>
        <dbReference type="ARBA" id="ARBA00023077"/>
    </source>
</evidence>
<dbReference type="Gene3D" id="2.40.170.20">
    <property type="entry name" value="TonB-dependent receptor, beta-barrel domain"/>
    <property type="match status" value="1"/>
</dbReference>
<keyword evidence="7" id="KW-0472">Membrane</keyword>
<comment type="subcellular location">
    <subcellularLocation>
        <location evidence="1">Cell outer membrane</location>
        <topology evidence="1">Multi-pass membrane protein</topology>
    </subcellularLocation>
</comment>
<dbReference type="InterPro" id="IPR039426">
    <property type="entry name" value="TonB-dep_rcpt-like"/>
</dbReference>
<dbReference type="InterPro" id="IPR012910">
    <property type="entry name" value="Plug_dom"/>
</dbReference>
<dbReference type="InterPro" id="IPR037066">
    <property type="entry name" value="Plug_dom_sf"/>
</dbReference>
<feature type="domain" description="TonB-dependent receptor plug" evidence="10">
    <location>
        <begin position="29"/>
        <end position="136"/>
    </location>
</feature>
<keyword evidence="5" id="KW-0406">Ion transport</keyword>
<dbReference type="EMBL" id="ADZX01000355">
    <property type="protein sequence ID" value="EFK97115.1"/>
    <property type="molecule type" value="Genomic_DNA"/>
</dbReference>
<gene>
    <name evidence="11" type="ORF">LDC_0839</name>
</gene>
<proteinExistence type="predicted"/>
<dbReference type="Gene3D" id="2.170.130.10">
    <property type="entry name" value="TonB-dependent receptor, plug domain"/>
    <property type="match status" value="1"/>
</dbReference>
<dbReference type="InterPro" id="IPR036942">
    <property type="entry name" value="Beta-barrel_TonB_sf"/>
</dbReference>
<dbReference type="GO" id="GO:0006811">
    <property type="term" value="P:monoatomic ion transport"/>
    <property type="evidence" value="ECO:0007669"/>
    <property type="project" value="UniProtKB-KW"/>
</dbReference>
<protein>
    <submittedName>
        <fullName evidence="11">TonB-dependent receptor, plug</fullName>
    </submittedName>
</protein>
<dbReference type="SUPFAM" id="SSF56935">
    <property type="entry name" value="Porins"/>
    <property type="match status" value="1"/>
</dbReference>
<dbReference type="PROSITE" id="PS52016">
    <property type="entry name" value="TONB_DEPENDENT_REC_3"/>
    <property type="match status" value="1"/>
</dbReference>
<dbReference type="CDD" id="cd01347">
    <property type="entry name" value="ligand_gated_channel"/>
    <property type="match status" value="1"/>
</dbReference>
<evidence type="ECO:0000259" key="10">
    <source>
        <dbReference type="Pfam" id="PF07715"/>
    </source>
</evidence>
<dbReference type="AlphaFoldDB" id="D9PH40"/>
<keyword evidence="3" id="KW-0812">Transmembrane</keyword>
<keyword evidence="11" id="KW-0675">Receptor</keyword>
<evidence type="ECO:0000256" key="1">
    <source>
        <dbReference type="ARBA" id="ARBA00004571"/>
    </source>
</evidence>
<evidence type="ECO:0000256" key="8">
    <source>
        <dbReference type="ARBA" id="ARBA00023237"/>
    </source>
</evidence>
<evidence type="ECO:0000259" key="9">
    <source>
        <dbReference type="Pfam" id="PF00593"/>
    </source>
</evidence>
<dbReference type="Pfam" id="PF00593">
    <property type="entry name" value="TonB_dep_Rec_b-barrel"/>
    <property type="match status" value="1"/>
</dbReference>
<sequence>MTSGFARGEEIIDLGKLVITDSRVVESLADIGSSGSVITGEELRNKGIKTVKEALKKTAGLDVASSGELGGPASIFLRGANSGQTLVMIDGIKVYDPISTNASFDFAHLGVDCIDRIEIIRGPQSSLYGSDAIGGVVNIITKKGEGEPKVTLQSEGGSFSTFKERISSDGSLGALNYSFDISRTDSEGISKAAAKDGNTEEDGYESNQASIHLDKALSEESSLGFIGYYTGSIFDIDDAGGAGGDDENRQDKLEMFLAAPYFEQEINDYWNHKLKVSYMRHTRHDDDDNDGAVLDYLRSHFIGENTAVDWQNDFALSSRDTVVAGAQYNEERGESYYYSDTAFGPWEEIIPEKKADNLGFYAENKINIDDKFFNTLAVRVDDHSRFDEELTYRATAAYYLFPDFKIKGSYGTGFKAPSLYQLFSSYGNEFLSPEESRGFDAGLEKSFFNDNLSLGVTYFANEFDELIDYDLNAFKYKNINKAETEGWETEVKCHLTDKLSASFSHTYLDADDITNNEPLLRRAKNKYNLNINYEIIDKAAVNLNMGHFEGRFDKTGFPSELVSLKDYTLVDLTVSYKLNESVEVYARVENALDSDYEEIRGYGTAGRAGYGGIKITF</sequence>
<feature type="domain" description="TonB-dependent receptor-like beta-barrel" evidence="9">
    <location>
        <begin position="239"/>
        <end position="590"/>
    </location>
</feature>